<protein>
    <submittedName>
        <fullName evidence="2">Uncharacterized protein</fullName>
    </submittedName>
</protein>
<reference evidence="3 4" key="1">
    <citation type="journal article" date="2020" name="Cell Host Microbe">
        <title>Functional and Genomic Variation between Human-Derived Isolates of Lachnospiraceae Reveals Inter- and Intra-Species Diversity.</title>
        <authorList>
            <person name="Sorbara M.T."/>
            <person name="Littmann E.R."/>
            <person name="Fontana E."/>
            <person name="Moody T.U."/>
            <person name="Kohout C.E."/>
            <person name="Gjonbalaj M."/>
            <person name="Eaton V."/>
            <person name="Seok R."/>
            <person name="Leiner I.M."/>
            <person name="Pamer E.G."/>
        </authorList>
    </citation>
    <scope>NUCLEOTIDE SEQUENCE [LARGE SCALE GENOMIC DNA]</scope>
    <source>
        <strain evidence="3 4">MSK.1.17</strain>
    </source>
</reference>
<dbReference type="RefSeq" id="WP_117558291.1">
    <property type="nucleotide sequence ID" value="NZ_BAABZL010000001.1"/>
</dbReference>
<dbReference type="EMBL" id="JAAITT010000019">
    <property type="protein sequence ID" value="NSJ49904.1"/>
    <property type="molecule type" value="Genomic_DNA"/>
</dbReference>
<evidence type="ECO:0000313" key="4">
    <source>
        <dbReference type="Proteomes" id="UP000669239"/>
    </source>
</evidence>
<keyword evidence="1" id="KW-1133">Transmembrane helix</keyword>
<dbReference type="GeneID" id="97206764"/>
<reference evidence="2" key="3">
    <citation type="submission" date="2022-01" db="EMBL/GenBank/DDBJ databases">
        <title>Collection of gut derived symbiotic bacterial strains cultured from healthy donors.</title>
        <authorList>
            <person name="Lin H."/>
            <person name="Kohout C."/>
            <person name="Waligurski E."/>
            <person name="Pamer E.G."/>
        </authorList>
    </citation>
    <scope>NUCLEOTIDE SEQUENCE</scope>
    <source>
        <strain evidence="2">DFI.6.55</strain>
    </source>
</reference>
<organism evidence="2 5">
    <name type="scientific">Enterocloster aldenensis</name>
    <dbReference type="NCBI Taxonomy" id="358742"/>
    <lineage>
        <taxon>Bacteria</taxon>
        <taxon>Bacillati</taxon>
        <taxon>Bacillota</taxon>
        <taxon>Clostridia</taxon>
        <taxon>Lachnospirales</taxon>
        <taxon>Lachnospiraceae</taxon>
        <taxon>Enterocloster</taxon>
    </lineage>
</organism>
<evidence type="ECO:0000313" key="5">
    <source>
        <dbReference type="Proteomes" id="UP001299608"/>
    </source>
</evidence>
<evidence type="ECO:0000313" key="2">
    <source>
        <dbReference type="EMBL" id="MCG4744841.1"/>
    </source>
</evidence>
<feature type="transmembrane region" description="Helical" evidence="1">
    <location>
        <begin position="7"/>
        <end position="27"/>
    </location>
</feature>
<dbReference type="AlphaFoldDB" id="A0AAX1SMS8"/>
<dbReference type="Proteomes" id="UP000669239">
    <property type="component" value="Unassembled WGS sequence"/>
</dbReference>
<proteinExistence type="predicted"/>
<accession>A0AAX1SMS8</accession>
<evidence type="ECO:0000256" key="1">
    <source>
        <dbReference type="SAM" id="Phobius"/>
    </source>
</evidence>
<keyword evidence="1" id="KW-0472">Membrane</keyword>
<sequence>MGFGKRVCEILAVIGAIVLIGILVWYLSSGMRDKGYEKEGTLVWEEQNPLSGEGLGLEEPWNDGEAAYPAFVTDPVSMIYGEQEIQRSGKGL</sequence>
<keyword evidence="4" id="KW-1185">Reference proteome</keyword>
<name>A0AAX1SMS8_9FIRM</name>
<gene>
    <name evidence="3" type="ORF">G5B36_14510</name>
    <name evidence="2" type="ORF">L0N08_05400</name>
</gene>
<dbReference type="EMBL" id="JAKNGE010000005">
    <property type="protein sequence ID" value="MCG4744841.1"/>
    <property type="molecule type" value="Genomic_DNA"/>
</dbReference>
<evidence type="ECO:0000313" key="3">
    <source>
        <dbReference type="EMBL" id="NSJ49904.1"/>
    </source>
</evidence>
<dbReference type="Proteomes" id="UP001299608">
    <property type="component" value="Unassembled WGS sequence"/>
</dbReference>
<keyword evidence="1" id="KW-0812">Transmembrane</keyword>
<reference evidence="3" key="2">
    <citation type="submission" date="2020-02" db="EMBL/GenBank/DDBJ databases">
        <authorList>
            <person name="Littmann E."/>
            <person name="Sorbara M."/>
        </authorList>
    </citation>
    <scope>NUCLEOTIDE SEQUENCE</scope>
    <source>
        <strain evidence="3">MSK.1.17</strain>
    </source>
</reference>
<comment type="caution">
    <text evidence="2">The sequence shown here is derived from an EMBL/GenBank/DDBJ whole genome shotgun (WGS) entry which is preliminary data.</text>
</comment>